<dbReference type="NCBIfam" id="NF004752">
    <property type="entry name" value="PRK06080.1-4"/>
    <property type="match status" value="1"/>
</dbReference>
<dbReference type="GO" id="GO:0042371">
    <property type="term" value="P:vitamin K biosynthetic process"/>
    <property type="evidence" value="ECO:0007669"/>
    <property type="project" value="TreeGrafter"/>
</dbReference>
<evidence type="ECO:0000256" key="3">
    <source>
        <dbReference type="ARBA" id="ARBA00022428"/>
    </source>
</evidence>
<dbReference type="GO" id="GO:0016020">
    <property type="term" value="C:membrane"/>
    <property type="evidence" value="ECO:0007669"/>
    <property type="project" value="UniProtKB-SubCell"/>
</dbReference>
<name>A0A7X0SDX7_9CLOT</name>
<dbReference type="PIRSF" id="PIRSF005355">
    <property type="entry name" value="UBIAD1"/>
    <property type="match status" value="1"/>
</dbReference>
<dbReference type="InterPro" id="IPR026046">
    <property type="entry name" value="UBIAD1"/>
</dbReference>
<protein>
    <submittedName>
        <fullName evidence="9">1,4-dihydroxy-2-naphthoate polyprenyltransferase</fullName>
        <ecNumber evidence="9">2.5.1.74</ecNumber>
    </submittedName>
</protein>
<dbReference type="UniPathway" id="UPA00079"/>
<evidence type="ECO:0000256" key="7">
    <source>
        <dbReference type="ARBA" id="ARBA00023136"/>
    </source>
</evidence>
<evidence type="ECO:0000256" key="8">
    <source>
        <dbReference type="SAM" id="Phobius"/>
    </source>
</evidence>
<dbReference type="GO" id="GO:0046428">
    <property type="term" value="F:1,4-dihydroxy-2-naphthoate polyprenyltransferase activity"/>
    <property type="evidence" value="ECO:0007669"/>
    <property type="project" value="UniProtKB-EC"/>
</dbReference>
<dbReference type="CDD" id="cd13962">
    <property type="entry name" value="PT_UbiA_UBIAD1"/>
    <property type="match status" value="1"/>
</dbReference>
<evidence type="ECO:0000256" key="2">
    <source>
        <dbReference type="ARBA" id="ARBA00004863"/>
    </source>
</evidence>
<keyword evidence="5 8" id="KW-0812">Transmembrane</keyword>
<feature type="transmembrane region" description="Helical" evidence="8">
    <location>
        <begin position="292"/>
        <end position="316"/>
    </location>
</feature>
<feature type="transmembrane region" description="Helical" evidence="8">
    <location>
        <begin position="191"/>
        <end position="215"/>
    </location>
</feature>
<comment type="caution">
    <text evidence="9">The sequence shown here is derived from an EMBL/GenBank/DDBJ whole genome shotgun (WGS) entry which is preliminary data.</text>
</comment>
<keyword evidence="6 8" id="KW-1133">Transmembrane helix</keyword>
<comment type="pathway">
    <text evidence="2">Quinol/quinone metabolism; menaquinone biosynthesis.</text>
</comment>
<feature type="transmembrane region" description="Helical" evidence="8">
    <location>
        <begin position="93"/>
        <end position="110"/>
    </location>
</feature>
<dbReference type="EMBL" id="JACKWY010000002">
    <property type="protein sequence ID" value="MBB6713816.1"/>
    <property type="molecule type" value="Genomic_DNA"/>
</dbReference>
<dbReference type="AlphaFoldDB" id="A0A7X0SDX7"/>
<feature type="transmembrane region" description="Helical" evidence="8">
    <location>
        <begin position="116"/>
        <end position="134"/>
    </location>
</feature>
<comment type="subcellular location">
    <subcellularLocation>
        <location evidence="1">Membrane</location>
        <topology evidence="1">Multi-pass membrane protein</topology>
    </subcellularLocation>
</comment>
<dbReference type="EC" id="2.5.1.74" evidence="9"/>
<evidence type="ECO:0000256" key="5">
    <source>
        <dbReference type="ARBA" id="ARBA00022692"/>
    </source>
</evidence>
<feature type="transmembrane region" description="Helical" evidence="8">
    <location>
        <begin position="43"/>
        <end position="62"/>
    </location>
</feature>
<dbReference type="Gene3D" id="1.10.357.140">
    <property type="entry name" value="UbiA prenyltransferase"/>
    <property type="match status" value="1"/>
</dbReference>
<dbReference type="NCBIfam" id="NF009926">
    <property type="entry name" value="PRK13387.1"/>
    <property type="match status" value="1"/>
</dbReference>
<feature type="transmembrane region" description="Helical" evidence="8">
    <location>
        <begin position="146"/>
        <end position="171"/>
    </location>
</feature>
<keyword evidence="4 9" id="KW-0808">Transferase</keyword>
<keyword evidence="3" id="KW-0474">Menaquinone biosynthesis</keyword>
<dbReference type="InterPro" id="IPR044878">
    <property type="entry name" value="UbiA_sf"/>
</dbReference>
<reference evidence="9 10" key="1">
    <citation type="submission" date="2020-08" db="EMBL/GenBank/DDBJ databases">
        <title>Clostridia isolated from Swiss meat.</title>
        <authorList>
            <person name="Wambui J."/>
            <person name="Stevens M.J.A."/>
            <person name="Stephan R."/>
        </authorList>
    </citation>
    <scope>NUCLEOTIDE SEQUENCE [LARGE SCALE GENOMIC DNA]</scope>
    <source>
        <strain evidence="9 10">CM001</strain>
    </source>
</reference>
<keyword evidence="7 8" id="KW-0472">Membrane</keyword>
<gene>
    <name evidence="9" type="primary">menA</name>
    <name evidence="9" type="ORF">H7E68_03565</name>
</gene>
<evidence type="ECO:0000256" key="6">
    <source>
        <dbReference type="ARBA" id="ARBA00022989"/>
    </source>
</evidence>
<dbReference type="InterPro" id="IPR000537">
    <property type="entry name" value="UbiA_prenyltransferase"/>
</dbReference>
<dbReference type="Proteomes" id="UP000585258">
    <property type="component" value="Unassembled WGS sequence"/>
</dbReference>
<evidence type="ECO:0000313" key="10">
    <source>
        <dbReference type="Proteomes" id="UP000585258"/>
    </source>
</evidence>
<proteinExistence type="predicted"/>
<dbReference type="GO" id="GO:0009234">
    <property type="term" value="P:menaquinone biosynthetic process"/>
    <property type="evidence" value="ECO:0007669"/>
    <property type="project" value="UniProtKB-UniPathway"/>
</dbReference>
<accession>A0A7X0SDX7</accession>
<evidence type="ECO:0000256" key="1">
    <source>
        <dbReference type="ARBA" id="ARBA00004141"/>
    </source>
</evidence>
<evidence type="ECO:0000256" key="4">
    <source>
        <dbReference type="ARBA" id="ARBA00022679"/>
    </source>
</evidence>
<evidence type="ECO:0000313" key="9">
    <source>
        <dbReference type="EMBL" id="MBB6713816.1"/>
    </source>
</evidence>
<dbReference type="Pfam" id="PF01040">
    <property type="entry name" value="UbiA"/>
    <property type="match status" value="1"/>
</dbReference>
<sequence length="317" mass="35493">MNIQSFLKLVEIQTKVASVIPFMIGTSYAMFKFDNFNIKNAFLMFLAMIFFDMTTTAINNYMDYKKAIKKDGYGYETHNAVVSYNINPKTVRVTIYIMLVIAVVLGIVLVKNTDIVVLALGIVSFTIGILYSFGPIPISRTPFGEILSGLTMGFIITFISVYIHIVDLNIIKITLSLSSNLLGLSLNINELVSIFIVSIPAIVGISNIMLANNICDIEEDIENKRYTLPIYIGKKNALKIFKALYYIGFISITVGVVFRILPWISLVTLIALKPINNNIKKFMKLQTKKDTFILAVKNFVAMNSIYIVTIIIGIFLG</sequence>
<dbReference type="RefSeq" id="WP_185163552.1">
    <property type="nucleotide sequence ID" value="NZ_JACKWY010000002.1"/>
</dbReference>
<dbReference type="PANTHER" id="PTHR13929:SF0">
    <property type="entry name" value="UBIA PRENYLTRANSFERASE DOMAIN-CONTAINING PROTEIN 1"/>
    <property type="match status" value="1"/>
</dbReference>
<organism evidence="9 10">
    <name type="scientific">Clostridium gasigenes</name>
    <dbReference type="NCBI Taxonomy" id="94869"/>
    <lineage>
        <taxon>Bacteria</taxon>
        <taxon>Bacillati</taxon>
        <taxon>Bacillota</taxon>
        <taxon>Clostridia</taxon>
        <taxon>Eubacteriales</taxon>
        <taxon>Clostridiaceae</taxon>
        <taxon>Clostridium</taxon>
    </lineage>
</organism>
<dbReference type="PANTHER" id="PTHR13929">
    <property type="entry name" value="1,4-DIHYDROXY-2-NAPHTHOATE OCTAPRENYLTRANSFERASE"/>
    <property type="match status" value="1"/>
</dbReference>
<feature type="transmembrane region" description="Helical" evidence="8">
    <location>
        <begin position="244"/>
        <end position="272"/>
    </location>
</feature>